<comment type="similarity">
    <text evidence="1">Belongs to the transglycosylase Slt family.</text>
</comment>
<evidence type="ECO:0000313" key="6">
    <source>
        <dbReference type="Proteomes" id="UP000433104"/>
    </source>
</evidence>
<dbReference type="SUPFAM" id="SSF53955">
    <property type="entry name" value="Lysozyme-like"/>
    <property type="match status" value="1"/>
</dbReference>
<dbReference type="SUPFAM" id="SSF48435">
    <property type="entry name" value="Bacterial muramidases"/>
    <property type="match status" value="1"/>
</dbReference>
<gene>
    <name evidence="5" type="ORF">GRI38_05245</name>
</gene>
<evidence type="ECO:0000259" key="4">
    <source>
        <dbReference type="Pfam" id="PF01464"/>
    </source>
</evidence>
<keyword evidence="3" id="KW-0732">Signal</keyword>
<evidence type="ECO:0000256" key="1">
    <source>
        <dbReference type="ARBA" id="ARBA00007734"/>
    </source>
</evidence>
<comment type="similarity">
    <text evidence="2">Belongs to the virb1 family.</text>
</comment>
<keyword evidence="6" id="KW-1185">Reference proteome</keyword>
<accession>A0A844ZEN8</accession>
<comment type="caution">
    <text evidence="5">The sequence shown here is derived from an EMBL/GenBank/DDBJ whole genome shotgun (WGS) entry which is preliminary data.</text>
</comment>
<protein>
    <submittedName>
        <fullName evidence="5">Transglycosylase SLT domain-containing protein</fullName>
    </submittedName>
</protein>
<proteinExistence type="inferred from homology"/>
<reference evidence="5 6" key="1">
    <citation type="submission" date="2019-12" db="EMBL/GenBank/DDBJ databases">
        <title>Genomic-based taxomic classification of the family Erythrobacteraceae.</title>
        <authorList>
            <person name="Xu L."/>
        </authorList>
    </citation>
    <scope>NUCLEOTIDE SEQUENCE [LARGE SCALE GENOMIC DNA]</scope>
    <source>
        <strain evidence="5 6">MCCC 1A09962</strain>
    </source>
</reference>
<feature type="domain" description="Transglycosylase SLT" evidence="4">
    <location>
        <begin position="421"/>
        <end position="526"/>
    </location>
</feature>
<dbReference type="InterPro" id="IPR008939">
    <property type="entry name" value="Lytic_TGlycosylase_superhlx_U"/>
</dbReference>
<evidence type="ECO:0000256" key="2">
    <source>
        <dbReference type="ARBA" id="ARBA00009387"/>
    </source>
</evidence>
<evidence type="ECO:0000313" key="5">
    <source>
        <dbReference type="EMBL" id="MXO85430.1"/>
    </source>
</evidence>
<dbReference type="Gene3D" id="1.10.530.10">
    <property type="match status" value="1"/>
</dbReference>
<sequence>MARLDGNERMTLLTRTIFALGMASALMLGEPVAAQQIDYRPPGLSDLPERVLSREETAFYANAFDALNRQDWVSVRTAIDNDPFGALRGTLAAEYFLHPNSPRISIEEIEAWLQRYPTHPQAERMIGLGIKRGLVEAPILPRKVATAREPSIPKRVLPRSVEDGTMPAEIGEAILSAIRNDDPDSARMLLDGIDASLSPASRTEWRQRVAWSYYIENRDTAALAMARTARGGTGPWLAEGAWVEGLAAWRLDDCPDAADAFTRASEQADNVELRSAAQYWAARAFTKCRQPALARQMLERASRSDETLYGMLATEQLGITRPDRFRVAAFDREDWRKLRNDPIVRNAIGLAEINELELADETLLHALQTGDAESFASKARLAKTLGLTSAQKWSGYNTPRGAQPIPAMRYPSTAATPVRGWTVDPALAFAHSLQESDFRPRVVSPANAIGLMQIRPIAAREYAASIQMNASTVDLKDEATNIAFGQRALRALSQSETTNGHLPKVMAAYNAGPTPVARWNSEIRAFDDPLLYMESIPYWETRGYVAIVMRNYWIYLRQGAEPAPSREALAQNAWPEFPTKN</sequence>
<name>A0A844ZEN8_9SPHN</name>
<dbReference type="PANTHER" id="PTHR37423">
    <property type="entry name" value="SOLUBLE LYTIC MUREIN TRANSGLYCOSYLASE-RELATED"/>
    <property type="match status" value="1"/>
</dbReference>
<evidence type="ECO:0000256" key="3">
    <source>
        <dbReference type="ARBA" id="ARBA00022729"/>
    </source>
</evidence>
<dbReference type="PANTHER" id="PTHR37423:SF2">
    <property type="entry name" value="MEMBRANE-BOUND LYTIC MUREIN TRANSGLYCOSYLASE C"/>
    <property type="match status" value="1"/>
</dbReference>
<dbReference type="OrthoDB" id="9815002at2"/>
<dbReference type="CDD" id="cd13401">
    <property type="entry name" value="Slt70-like"/>
    <property type="match status" value="1"/>
</dbReference>
<dbReference type="GO" id="GO:0004553">
    <property type="term" value="F:hydrolase activity, hydrolyzing O-glycosyl compounds"/>
    <property type="evidence" value="ECO:0007669"/>
    <property type="project" value="InterPro"/>
</dbReference>
<dbReference type="InterPro" id="IPR023346">
    <property type="entry name" value="Lysozyme-like_dom_sf"/>
</dbReference>
<dbReference type="AlphaFoldDB" id="A0A844ZEN8"/>
<dbReference type="Pfam" id="PF01464">
    <property type="entry name" value="SLT"/>
    <property type="match status" value="1"/>
</dbReference>
<dbReference type="EMBL" id="WTYW01000001">
    <property type="protein sequence ID" value="MXO85430.1"/>
    <property type="molecule type" value="Genomic_DNA"/>
</dbReference>
<dbReference type="Proteomes" id="UP000433104">
    <property type="component" value="Unassembled WGS sequence"/>
</dbReference>
<dbReference type="Gene3D" id="1.25.20.10">
    <property type="entry name" value="Bacterial muramidases"/>
    <property type="match status" value="1"/>
</dbReference>
<dbReference type="GO" id="GO:0042597">
    <property type="term" value="C:periplasmic space"/>
    <property type="evidence" value="ECO:0007669"/>
    <property type="project" value="InterPro"/>
</dbReference>
<dbReference type="InterPro" id="IPR008258">
    <property type="entry name" value="Transglycosylase_SLT_dom_1"/>
</dbReference>
<organism evidence="5 6">
    <name type="scientific">Parapontixanthobacter aurantiacus</name>
    <dbReference type="NCBI Taxonomy" id="1463599"/>
    <lineage>
        <taxon>Bacteria</taxon>
        <taxon>Pseudomonadati</taxon>
        <taxon>Pseudomonadota</taxon>
        <taxon>Alphaproteobacteria</taxon>
        <taxon>Sphingomonadales</taxon>
        <taxon>Erythrobacteraceae</taxon>
        <taxon>Parapontixanthobacter</taxon>
    </lineage>
</organism>